<feature type="region of interest" description="Disordered" evidence="1">
    <location>
        <begin position="137"/>
        <end position="160"/>
    </location>
</feature>
<evidence type="ECO:0000313" key="3">
    <source>
        <dbReference type="Proteomes" id="UP001215598"/>
    </source>
</evidence>
<accession>A0AAD7DLP0</accession>
<dbReference type="EMBL" id="JARKIB010000680">
    <property type="protein sequence ID" value="KAJ7694717.1"/>
    <property type="molecule type" value="Genomic_DNA"/>
</dbReference>
<reference evidence="2" key="1">
    <citation type="submission" date="2023-03" db="EMBL/GenBank/DDBJ databases">
        <title>Massive genome expansion in bonnet fungi (Mycena s.s.) driven by repeated elements and novel gene families across ecological guilds.</title>
        <authorList>
            <consortium name="Lawrence Berkeley National Laboratory"/>
            <person name="Harder C.B."/>
            <person name="Miyauchi S."/>
            <person name="Viragh M."/>
            <person name="Kuo A."/>
            <person name="Thoen E."/>
            <person name="Andreopoulos B."/>
            <person name="Lu D."/>
            <person name="Skrede I."/>
            <person name="Drula E."/>
            <person name="Henrissat B."/>
            <person name="Morin E."/>
            <person name="Kohler A."/>
            <person name="Barry K."/>
            <person name="LaButti K."/>
            <person name="Morin E."/>
            <person name="Salamov A."/>
            <person name="Lipzen A."/>
            <person name="Mereny Z."/>
            <person name="Hegedus B."/>
            <person name="Baldrian P."/>
            <person name="Stursova M."/>
            <person name="Weitz H."/>
            <person name="Taylor A."/>
            <person name="Grigoriev I.V."/>
            <person name="Nagy L.G."/>
            <person name="Martin F."/>
            <person name="Kauserud H."/>
        </authorList>
    </citation>
    <scope>NUCLEOTIDE SEQUENCE</scope>
    <source>
        <strain evidence="2">CBHHK182m</strain>
    </source>
</reference>
<organism evidence="2 3">
    <name type="scientific">Mycena metata</name>
    <dbReference type="NCBI Taxonomy" id="1033252"/>
    <lineage>
        <taxon>Eukaryota</taxon>
        <taxon>Fungi</taxon>
        <taxon>Dikarya</taxon>
        <taxon>Basidiomycota</taxon>
        <taxon>Agaricomycotina</taxon>
        <taxon>Agaricomycetes</taxon>
        <taxon>Agaricomycetidae</taxon>
        <taxon>Agaricales</taxon>
        <taxon>Marasmiineae</taxon>
        <taxon>Mycenaceae</taxon>
        <taxon>Mycena</taxon>
    </lineage>
</organism>
<keyword evidence="3" id="KW-1185">Reference proteome</keyword>
<comment type="caution">
    <text evidence="2">The sequence shown here is derived from an EMBL/GenBank/DDBJ whole genome shotgun (WGS) entry which is preliminary data.</text>
</comment>
<protein>
    <submittedName>
        <fullName evidence="2">Uncharacterized protein</fullName>
    </submittedName>
</protein>
<name>A0AAD7DLP0_9AGAR</name>
<evidence type="ECO:0000256" key="1">
    <source>
        <dbReference type="SAM" id="MobiDB-lite"/>
    </source>
</evidence>
<dbReference type="Proteomes" id="UP001215598">
    <property type="component" value="Unassembled WGS sequence"/>
</dbReference>
<evidence type="ECO:0000313" key="2">
    <source>
        <dbReference type="EMBL" id="KAJ7694717.1"/>
    </source>
</evidence>
<gene>
    <name evidence="2" type="ORF">B0H16DRAFT_870426</name>
</gene>
<proteinExistence type="predicted"/>
<dbReference type="AlphaFoldDB" id="A0AAD7DLP0"/>
<sequence length="317" mass="34194">MLPAAIACTPAAASFLPISCSPPFSLPVPGAHPSSTSPPLPPSSFSLCCRPGPHRLRLRLPTLTLPSVGIRCHLRSLGARNRCAHGCGCRCRCRCRALPVCVPGAAPTQTCGWARGPSLPRTRYRTAWIRVAPHRGQCSPHSLSSPPPSCAPHAQTHPRGRAEQLPGAVCTDSRPPDANSVRVRIPLPYVECPCTQIPRGVYSTHAGARAEVAQSRSCATFFCAACIRRAASHLLLPSFPFSVRATACRYLFFEYNLGSQNHNTCGIWILVSARTSSRMKEVLLEACGVLERRGEDGFDSSYEKKWTTLDSGGEENA</sequence>